<dbReference type="KEGG" id="llh:I41_45530"/>
<dbReference type="AlphaFoldDB" id="A0A517U400"/>
<dbReference type="Proteomes" id="UP000317909">
    <property type="component" value="Chromosome"/>
</dbReference>
<organism evidence="2 3">
    <name type="scientific">Lacipirellula limnantheis</name>
    <dbReference type="NCBI Taxonomy" id="2528024"/>
    <lineage>
        <taxon>Bacteria</taxon>
        <taxon>Pseudomonadati</taxon>
        <taxon>Planctomycetota</taxon>
        <taxon>Planctomycetia</taxon>
        <taxon>Pirellulales</taxon>
        <taxon>Lacipirellulaceae</taxon>
        <taxon>Lacipirellula</taxon>
    </lineage>
</organism>
<dbReference type="PANTHER" id="PTHR48079">
    <property type="entry name" value="PROTEIN YEEZ"/>
    <property type="match status" value="1"/>
</dbReference>
<gene>
    <name evidence="2" type="ORF">I41_45530</name>
</gene>
<dbReference type="GO" id="GO:0005737">
    <property type="term" value="C:cytoplasm"/>
    <property type="evidence" value="ECO:0007669"/>
    <property type="project" value="TreeGrafter"/>
</dbReference>
<reference evidence="2 3" key="1">
    <citation type="submission" date="2019-02" db="EMBL/GenBank/DDBJ databases">
        <title>Deep-cultivation of Planctomycetes and their phenomic and genomic characterization uncovers novel biology.</title>
        <authorList>
            <person name="Wiegand S."/>
            <person name="Jogler M."/>
            <person name="Boedeker C."/>
            <person name="Pinto D."/>
            <person name="Vollmers J."/>
            <person name="Rivas-Marin E."/>
            <person name="Kohn T."/>
            <person name="Peeters S.H."/>
            <person name="Heuer A."/>
            <person name="Rast P."/>
            <person name="Oberbeckmann S."/>
            <person name="Bunk B."/>
            <person name="Jeske O."/>
            <person name="Meyerdierks A."/>
            <person name="Storesund J.E."/>
            <person name="Kallscheuer N."/>
            <person name="Luecker S."/>
            <person name="Lage O.M."/>
            <person name="Pohl T."/>
            <person name="Merkel B.J."/>
            <person name="Hornburger P."/>
            <person name="Mueller R.-W."/>
            <person name="Bruemmer F."/>
            <person name="Labrenz M."/>
            <person name="Spormann A.M."/>
            <person name="Op den Camp H."/>
            <person name="Overmann J."/>
            <person name="Amann R."/>
            <person name="Jetten M.S.M."/>
            <person name="Mascher T."/>
            <person name="Medema M.H."/>
            <person name="Devos D.P."/>
            <person name="Kaster A.-K."/>
            <person name="Ovreas L."/>
            <person name="Rohde M."/>
            <person name="Galperin M.Y."/>
            <person name="Jogler C."/>
        </authorList>
    </citation>
    <scope>NUCLEOTIDE SEQUENCE [LARGE SCALE GENOMIC DNA]</scope>
    <source>
        <strain evidence="2 3">I41</strain>
    </source>
</reference>
<dbReference type="Gene3D" id="3.40.50.720">
    <property type="entry name" value="NAD(P)-binding Rossmann-like Domain"/>
    <property type="match status" value="1"/>
</dbReference>
<dbReference type="InterPro" id="IPR001509">
    <property type="entry name" value="Epimerase_deHydtase"/>
</dbReference>
<protein>
    <recommendedName>
        <fullName evidence="1">NAD-dependent epimerase/dehydratase domain-containing protein</fullName>
    </recommendedName>
</protein>
<name>A0A517U400_9BACT</name>
<sequence length="309" mass="33133">MPITRIIIGVGYLGGRVIKLWREAGEYSIASTRRDHPTPEWVAAGPNWACKADVTKPETLSWLAHPPALSGTSAEALLYSVGFDRTADADIQTVYAEGLRNVLTVLSPRVTRAIYISTTGVYGAAGGGWVDEETLPDPHRDGGKASLAAEKILRAHPLGRRSAILRLAGIYGPGRVPYLDKLRANEPIAAPSAGWLNLIHVDDAARIVVGIDRWLAERAASDGPHIFCVSDGSPVVRGEYYAEAARLVGAPPPRFTTPAADSTAVARAGADKRVSNAKLRAWMDEAQISLQYPSYREGLAHILQADAAN</sequence>
<dbReference type="RefSeq" id="WP_168207081.1">
    <property type="nucleotide sequence ID" value="NZ_CP036339.1"/>
</dbReference>
<dbReference type="SUPFAM" id="SSF51735">
    <property type="entry name" value="NAD(P)-binding Rossmann-fold domains"/>
    <property type="match status" value="1"/>
</dbReference>
<dbReference type="InterPro" id="IPR036291">
    <property type="entry name" value="NAD(P)-bd_dom_sf"/>
</dbReference>
<accession>A0A517U400</accession>
<proteinExistence type="predicted"/>
<keyword evidence="3" id="KW-1185">Reference proteome</keyword>
<feature type="domain" description="NAD-dependent epimerase/dehydratase" evidence="1">
    <location>
        <begin position="7"/>
        <end position="209"/>
    </location>
</feature>
<dbReference type="EMBL" id="CP036339">
    <property type="protein sequence ID" value="QDT75343.1"/>
    <property type="molecule type" value="Genomic_DNA"/>
</dbReference>
<dbReference type="GO" id="GO:0004029">
    <property type="term" value="F:aldehyde dehydrogenase (NAD+) activity"/>
    <property type="evidence" value="ECO:0007669"/>
    <property type="project" value="TreeGrafter"/>
</dbReference>
<dbReference type="Pfam" id="PF01370">
    <property type="entry name" value="Epimerase"/>
    <property type="match status" value="1"/>
</dbReference>
<dbReference type="InterPro" id="IPR051783">
    <property type="entry name" value="NAD(P)-dependent_oxidoreduct"/>
</dbReference>
<dbReference type="PANTHER" id="PTHR48079:SF6">
    <property type="entry name" value="NAD(P)-BINDING DOMAIN-CONTAINING PROTEIN-RELATED"/>
    <property type="match status" value="1"/>
</dbReference>
<evidence type="ECO:0000313" key="2">
    <source>
        <dbReference type="EMBL" id="QDT75343.1"/>
    </source>
</evidence>
<evidence type="ECO:0000259" key="1">
    <source>
        <dbReference type="Pfam" id="PF01370"/>
    </source>
</evidence>
<evidence type="ECO:0000313" key="3">
    <source>
        <dbReference type="Proteomes" id="UP000317909"/>
    </source>
</evidence>